<evidence type="ECO:0000313" key="3">
    <source>
        <dbReference type="Proteomes" id="UP000427166"/>
    </source>
</evidence>
<dbReference type="RefSeq" id="YP_010754296.1">
    <property type="nucleotide sequence ID" value="NC_073458.1"/>
</dbReference>
<protein>
    <submittedName>
        <fullName evidence="2">Uncharacterized protein</fullName>
    </submittedName>
</protein>
<feature type="compositionally biased region" description="Low complexity" evidence="1">
    <location>
        <begin position="13"/>
        <end position="39"/>
    </location>
</feature>
<dbReference type="KEGG" id="vg:80018882"/>
<feature type="region of interest" description="Disordered" evidence="1">
    <location>
        <begin position="1"/>
        <end position="64"/>
    </location>
</feature>
<dbReference type="GeneID" id="80018882"/>
<accession>A0A649VPI1</accession>
<dbReference type="EMBL" id="MN586033">
    <property type="protein sequence ID" value="QGJ94161.1"/>
    <property type="molecule type" value="Genomic_DNA"/>
</dbReference>
<dbReference type="Proteomes" id="UP000427166">
    <property type="component" value="Segment"/>
</dbReference>
<organism evidence="2 3">
    <name type="scientific">Corynebacterium phage EmiRose</name>
    <dbReference type="NCBI Taxonomy" id="2565372"/>
    <lineage>
        <taxon>Viruses</taxon>
        <taxon>Duplodnaviria</taxon>
        <taxon>Heunggongvirae</taxon>
        <taxon>Uroviricota</taxon>
        <taxon>Caudoviricetes</taxon>
        <taxon>Emirosevirus</taxon>
        <taxon>Emirosevirus emirose</taxon>
    </lineage>
</organism>
<evidence type="ECO:0000313" key="2">
    <source>
        <dbReference type="EMBL" id="QGJ94161.1"/>
    </source>
</evidence>
<gene>
    <name evidence="2" type="primary">29</name>
    <name evidence="2" type="ORF">SEA_EMIROSE_29</name>
</gene>
<proteinExistence type="predicted"/>
<sequence length="176" mass="18122">MANPFANRAGAKTTEAAPVANNTPAAEPAPAPAEQAAPASTGQALNAPKPSLSERFSNGAVGGGDKIQDLQGHAVLIRTDEIVKEMKTANGVTDAARASWIALDGPRQGEEFSGLIFGKVIVGSLESQLNSGQRLCVGVLDKGVAKGSHSAPWLLNPLDDTQLALAEQAADALNWF</sequence>
<reference evidence="2 3" key="1">
    <citation type="submission" date="2019-10" db="EMBL/GenBank/DDBJ databases">
        <authorList>
            <person name="Davis E.R."/>
            <person name="Mohamed A."/>
            <person name="Ilzat A."/>
            <person name="Sivanathan V."/>
            <person name="Garlena R.A."/>
            <person name="Russell D.A."/>
            <person name="Pope W.H."/>
            <person name="Jacobs-Sera D."/>
            <person name="Hatfull G.F."/>
        </authorList>
    </citation>
    <scope>NUCLEOTIDE SEQUENCE [LARGE SCALE GENOMIC DNA]</scope>
</reference>
<name>A0A649VPI1_9CAUD</name>
<keyword evidence="3" id="KW-1185">Reference proteome</keyword>
<evidence type="ECO:0000256" key="1">
    <source>
        <dbReference type="SAM" id="MobiDB-lite"/>
    </source>
</evidence>